<evidence type="ECO:0000313" key="2">
    <source>
        <dbReference type="WBParaSite" id="nRc.2.0.1.t34993-RA"/>
    </source>
</evidence>
<accession>A0A915KAQ0</accession>
<sequence>MPANVLPQNPSKMRNPSLESEALDVEYWYSPQFYEDALD</sequence>
<organism evidence="1 2">
    <name type="scientific">Romanomermis culicivorax</name>
    <name type="common">Nematode worm</name>
    <dbReference type="NCBI Taxonomy" id="13658"/>
    <lineage>
        <taxon>Eukaryota</taxon>
        <taxon>Metazoa</taxon>
        <taxon>Ecdysozoa</taxon>
        <taxon>Nematoda</taxon>
        <taxon>Enoplea</taxon>
        <taxon>Dorylaimia</taxon>
        <taxon>Mermithida</taxon>
        <taxon>Mermithoidea</taxon>
        <taxon>Mermithidae</taxon>
        <taxon>Romanomermis</taxon>
    </lineage>
</organism>
<proteinExistence type="predicted"/>
<reference evidence="2" key="1">
    <citation type="submission" date="2022-11" db="UniProtKB">
        <authorList>
            <consortium name="WormBaseParasite"/>
        </authorList>
    </citation>
    <scope>IDENTIFICATION</scope>
</reference>
<dbReference type="WBParaSite" id="nRc.2.0.1.t34993-RA">
    <property type="protein sequence ID" value="nRc.2.0.1.t34993-RA"/>
    <property type="gene ID" value="nRc.2.0.1.g34993"/>
</dbReference>
<dbReference type="AlphaFoldDB" id="A0A915KAQ0"/>
<dbReference type="Proteomes" id="UP000887565">
    <property type="component" value="Unplaced"/>
</dbReference>
<name>A0A915KAQ0_ROMCU</name>
<protein>
    <submittedName>
        <fullName evidence="2">Uncharacterized protein</fullName>
    </submittedName>
</protein>
<keyword evidence="1" id="KW-1185">Reference proteome</keyword>
<evidence type="ECO:0000313" key="1">
    <source>
        <dbReference type="Proteomes" id="UP000887565"/>
    </source>
</evidence>